<gene>
    <name evidence="2" type="ORF">CTRI78_v003663</name>
</gene>
<accession>A0A4R8RIX7</accession>
<keyword evidence="3" id="KW-1185">Reference proteome</keyword>
<evidence type="ECO:0000313" key="2">
    <source>
        <dbReference type="EMBL" id="TDZ65093.1"/>
    </source>
</evidence>
<feature type="compositionally biased region" description="Low complexity" evidence="1">
    <location>
        <begin position="98"/>
        <end position="111"/>
    </location>
</feature>
<name>A0A4R8RIX7_COLTR</name>
<proteinExistence type="predicted"/>
<protein>
    <submittedName>
        <fullName evidence="2">Uncharacterized protein</fullName>
    </submittedName>
</protein>
<dbReference type="Proteomes" id="UP000295703">
    <property type="component" value="Unassembled WGS sequence"/>
</dbReference>
<organism evidence="2 3">
    <name type="scientific">Colletotrichum trifolii</name>
    <dbReference type="NCBI Taxonomy" id="5466"/>
    <lineage>
        <taxon>Eukaryota</taxon>
        <taxon>Fungi</taxon>
        <taxon>Dikarya</taxon>
        <taxon>Ascomycota</taxon>
        <taxon>Pezizomycotina</taxon>
        <taxon>Sordariomycetes</taxon>
        <taxon>Hypocreomycetidae</taxon>
        <taxon>Glomerellales</taxon>
        <taxon>Glomerellaceae</taxon>
        <taxon>Colletotrichum</taxon>
        <taxon>Colletotrichum orbiculare species complex</taxon>
    </lineage>
</organism>
<feature type="region of interest" description="Disordered" evidence="1">
    <location>
        <begin position="84"/>
        <end position="118"/>
    </location>
</feature>
<dbReference type="EMBL" id="RYZW01000023">
    <property type="protein sequence ID" value="TDZ65093.1"/>
    <property type="molecule type" value="Genomic_DNA"/>
</dbReference>
<evidence type="ECO:0000313" key="3">
    <source>
        <dbReference type="Proteomes" id="UP000295703"/>
    </source>
</evidence>
<dbReference type="AlphaFoldDB" id="A0A4R8RIX7"/>
<feature type="compositionally biased region" description="Basic and acidic residues" evidence="1">
    <location>
        <begin position="84"/>
        <end position="94"/>
    </location>
</feature>
<evidence type="ECO:0000256" key="1">
    <source>
        <dbReference type="SAM" id="MobiDB-lite"/>
    </source>
</evidence>
<sequence>MQLHIPAGNAYIHETPIAAVGRPSLALTLSRPANEQSVDAPQKQQAFREEPIAVWIRLPQIDAVGWLLDATAFVSELFHGDFDQPVSCHERSTDEETSTTAHPSTTPHSPAQGADTSV</sequence>
<reference evidence="2 3" key="1">
    <citation type="submission" date="2018-12" db="EMBL/GenBank/DDBJ databases">
        <title>Genome sequence and assembly of Colletotrichum trifolii.</title>
        <authorList>
            <person name="Gan P."/>
            <person name="Shirasu K."/>
        </authorList>
    </citation>
    <scope>NUCLEOTIDE SEQUENCE [LARGE SCALE GENOMIC DNA]</scope>
    <source>
        <strain evidence="2 3">543-2</strain>
    </source>
</reference>
<comment type="caution">
    <text evidence="2">The sequence shown here is derived from an EMBL/GenBank/DDBJ whole genome shotgun (WGS) entry which is preliminary data.</text>
</comment>